<keyword evidence="1" id="KW-0472">Membrane</keyword>
<evidence type="ECO:0008006" key="4">
    <source>
        <dbReference type="Google" id="ProtNLM"/>
    </source>
</evidence>
<feature type="transmembrane region" description="Helical" evidence="1">
    <location>
        <begin position="271"/>
        <end position="289"/>
    </location>
</feature>
<keyword evidence="3" id="KW-1185">Reference proteome</keyword>
<feature type="transmembrane region" description="Helical" evidence="1">
    <location>
        <begin position="110"/>
        <end position="127"/>
    </location>
</feature>
<dbReference type="STRING" id="84698.SAMN04488528_100392"/>
<evidence type="ECO:0000313" key="2">
    <source>
        <dbReference type="EMBL" id="SFA80845.1"/>
    </source>
</evidence>
<protein>
    <recommendedName>
        <fullName evidence="4">O-antigen ligase like membrane protein</fullName>
    </recommendedName>
</protein>
<feature type="transmembrane region" description="Helical" evidence="1">
    <location>
        <begin position="402"/>
        <end position="420"/>
    </location>
</feature>
<dbReference type="AlphaFoldDB" id="A0A1I0VWM9"/>
<keyword evidence="1" id="KW-1133">Transmembrane helix</keyword>
<feature type="transmembrane region" description="Helical" evidence="1">
    <location>
        <begin position="440"/>
        <end position="457"/>
    </location>
</feature>
<dbReference type="Proteomes" id="UP000198619">
    <property type="component" value="Unassembled WGS sequence"/>
</dbReference>
<evidence type="ECO:0000256" key="1">
    <source>
        <dbReference type="SAM" id="Phobius"/>
    </source>
</evidence>
<dbReference type="OrthoDB" id="1953707at2"/>
<proteinExistence type="predicted"/>
<dbReference type="EMBL" id="FOKI01000003">
    <property type="protein sequence ID" value="SFA80845.1"/>
    <property type="molecule type" value="Genomic_DNA"/>
</dbReference>
<feature type="transmembrane region" description="Helical" evidence="1">
    <location>
        <begin position="133"/>
        <end position="153"/>
    </location>
</feature>
<evidence type="ECO:0000313" key="3">
    <source>
        <dbReference type="Proteomes" id="UP000198619"/>
    </source>
</evidence>
<organism evidence="2 3">
    <name type="scientific">Clostridium frigidicarnis</name>
    <dbReference type="NCBI Taxonomy" id="84698"/>
    <lineage>
        <taxon>Bacteria</taxon>
        <taxon>Bacillati</taxon>
        <taxon>Bacillota</taxon>
        <taxon>Clostridia</taxon>
        <taxon>Eubacteriales</taxon>
        <taxon>Clostridiaceae</taxon>
        <taxon>Clostridium</taxon>
    </lineage>
</organism>
<feature type="transmembrane region" description="Helical" evidence="1">
    <location>
        <begin position="165"/>
        <end position="190"/>
    </location>
</feature>
<sequence>MKEAMRKFFSGVEFIKSDLLMFLPFSLLIVITGKENLIYPWFILMLIKEGYMIVKRGKVFEESLLSLTLYTYILADNYSSMVMTLILTVYILSQIIRGKRKINLSNKTKYIIMGIFIYIVVNIILNRVPMANILLYIFYNATFVCIMFIILAYKPYEYGDTLEKVMNTMIMAQILHLIIYIPLNIDVIIIHRIGDWAIGTLGTSQGPMLFNLFIFSFIRFFMRFKENKKKNLLGWMAIVFIFGILTVSTALTMLFVVSMGIYSVLFTSNKLRIIIVSTLIGLSAVFYVTSPSWIQYQIKSTLFDSEFRNDEIKKFAYYEDTFLTVPKKDASFALKGAGLGCYSSRAALTSSGYYANWYNKLKLPIYNGQYMRKYIKPRLYSRYGLSVVDQPTSQYISIMGEFGYIGFIMFIALLVIFFIKSPNNRLTIIYLAMILTIDNWFEYPKLSILFFFTYYLIENYYEKHVKS</sequence>
<reference evidence="2 3" key="1">
    <citation type="submission" date="2016-10" db="EMBL/GenBank/DDBJ databases">
        <authorList>
            <person name="de Groot N.N."/>
        </authorList>
    </citation>
    <scope>NUCLEOTIDE SEQUENCE [LARGE SCALE GENOMIC DNA]</scope>
    <source>
        <strain evidence="2 3">DSM 12271</strain>
    </source>
</reference>
<feature type="transmembrane region" description="Helical" evidence="1">
    <location>
        <begin position="196"/>
        <end position="220"/>
    </location>
</feature>
<name>A0A1I0VWM9_9CLOT</name>
<feature type="transmembrane region" description="Helical" evidence="1">
    <location>
        <begin position="81"/>
        <end position="98"/>
    </location>
</feature>
<feature type="transmembrane region" description="Helical" evidence="1">
    <location>
        <begin position="20"/>
        <end position="47"/>
    </location>
</feature>
<accession>A0A1I0VWM9</accession>
<gene>
    <name evidence="2" type="ORF">SAMN04488528_100392</name>
</gene>
<dbReference type="RefSeq" id="WP_090038634.1">
    <property type="nucleotide sequence ID" value="NZ_FOKI01000003.1"/>
</dbReference>
<feature type="transmembrane region" description="Helical" evidence="1">
    <location>
        <begin position="232"/>
        <end position="265"/>
    </location>
</feature>
<keyword evidence="1" id="KW-0812">Transmembrane</keyword>